<reference evidence="2 3" key="1">
    <citation type="journal article" date="2013" name="Fungal Biol.">
        <title>Analysis of microsatellite markers in the genome of the plant pathogen Ceratocystis fimbriata.</title>
        <authorList>
            <person name="Simpson M.C."/>
            <person name="Wilken P.M."/>
            <person name="Coetzee M.P."/>
            <person name="Wingfield M.J."/>
            <person name="Wingfield B.D."/>
        </authorList>
    </citation>
    <scope>NUCLEOTIDE SEQUENCE [LARGE SCALE GENOMIC DNA]</scope>
    <source>
        <strain evidence="2 3">CBS 114723</strain>
    </source>
</reference>
<reference evidence="2 3" key="2">
    <citation type="journal article" date="2013" name="IMA Fungus">
        <title>IMA Genome-F 1: Ceratocystis fimbriata: Draft nuclear genome sequence for the plant pathogen, Ceratocystis fimbriata.</title>
        <authorList>
            <person name="Wilken P.M."/>
            <person name="Steenkamp E.T."/>
            <person name="Wingfield M.J."/>
            <person name="de Beer Z.W."/>
            <person name="Wingfield B.D."/>
        </authorList>
    </citation>
    <scope>NUCLEOTIDE SEQUENCE [LARGE SCALE GENOMIC DNA]</scope>
    <source>
        <strain evidence="2 3">CBS 114723</strain>
    </source>
</reference>
<gene>
    <name evidence="2" type="ORF">CFIMG_003692RA</name>
</gene>
<feature type="compositionally biased region" description="Polar residues" evidence="1">
    <location>
        <begin position="177"/>
        <end position="186"/>
    </location>
</feature>
<sequence>MPSSINETSAPINSNYFPSGLEALLSNAYTLMPSCLWDPENSIFLCHTCKFPLQGYSIPPEWLGEIYWPEANNILPPPCLLIPHSPADCYVHIFHATYNALIDGSRASRLAPGEPSASVHTNPIVSGLVPQVQAQAQAEVEAEVTSPCQLRPTAPAFVSQPIAPLCDMGSLGRGGSSRPQPMTSASMHPITSDDRKQPATSDLAHSPLAFSGEDPNDVKIGAHHLASLLFSGYLQHHG</sequence>
<accession>A0A2C5X2B0</accession>
<proteinExistence type="predicted"/>
<evidence type="ECO:0000256" key="1">
    <source>
        <dbReference type="SAM" id="MobiDB-lite"/>
    </source>
</evidence>
<name>A0A2C5X2B0_9PEZI</name>
<keyword evidence="3" id="KW-1185">Reference proteome</keyword>
<dbReference type="EMBL" id="APWK03000075">
    <property type="protein sequence ID" value="PHH52183.1"/>
    <property type="molecule type" value="Genomic_DNA"/>
</dbReference>
<evidence type="ECO:0000313" key="3">
    <source>
        <dbReference type="Proteomes" id="UP000222788"/>
    </source>
</evidence>
<organism evidence="2 3">
    <name type="scientific">Ceratocystis fimbriata CBS 114723</name>
    <dbReference type="NCBI Taxonomy" id="1035309"/>
    <lineage>
        <taxon>Eukaryota</taxon>
        <taxon>Fungi</taxon>
        <taxon>Dikarya</taxon>
        <taxon>Ascomycota</taxon>
        <taxon>Pezizomycotina</taxon>
        <taxon>Sordariomycetes</taxon>
        <taxon>Hypocreomycetidae</taxon>
        <taxon>Microascales</taxon>
        <taxon>Ceratocystidaceae</taxon>
        <taxon>Ceratocystis</taxon>
    </lineage>
</organism>
<feature type="region of interest" description="Disordered" evidence="1">
    <location>
        <begin position="168"/>
        <end position="210"/>
    </location>
</feature>
<dbReference type="Proteomes" id="UP000222788">
    <property type="component" value="Unassembled WGS sequence"/>
</dbReference>
<protein>
    <submittedName>
        <fullName evidence="2">Uncharacterized protein</fullName>
    </submittedName>
</protein>
<evidence type="ECO:0000313" key="2">
    <source>
        <dbReference type="EMBL" id="PHH52183.1"/>
    </source>
</evidence>
<comment type="caution">
    <text evidence="2">The sequence shown here is derived from an EMBL/GenBank/DDBJ whole genome shotgun (WGS) entry which is preliminary data.</text>
</comment>
<dbReference type="AlphaFoldDB" id="A0A2C5X2B0"/>